<dbReference type="AlphaFoldDB" id="A0A1Q9DIE0"/>
<evidence type="ECO:0000313" key="3">
    <source>
        <dbReference type="Proteomes" id="UP000186817"/>
    </source>
</evidence>
<comment type="caution">
    <text evidence="2">The sequence shown here is derived from an EMBL/GenBank/DDBJ whole genome shotgun (WGS) entry which is preliminary data.</text>
</comment>
<dbReference type="EMBL" id="LSRX01000520">
    <property type="protein sequence ID" value="OLP94962.1"/>
    <property type="molecule type" value="Genomic_DNA"/>
</dbReference>
<protein>
    <submittedName>
        <fullName evidence="2">Uncharacterized protein</fullName>
    </submittedName>
</protein>
<organism evidence="2 3">
    <name type="scientific">Symbiodinium microadriaticum</name>
    <name type="common">Dinoflagellate</name>
    <name type="synonym">Zooxanthella microadriatica</name>
    <dbReference type="NCBI Taxonomy" id="2951"/>
    <lineage>
        <taxon>Eukaryota</taxon>
        <taxon>Sar</taxon>
        <taxon>Alveolata</taxon>
        <taxon>Dinophyceae</taxon>
        <taxon>Suessiales</taxon>
        <taxon>Symbiodiniaceae</taxon>
        <taxon>Symbiodinium</taxon>
    </lineage>
</organism>
<accession>A0A1Q9DIE0</accession>
<proteinExistence type="predicted"/>
<keyword evidence="3" id="KW-1185">Reference proteome</keyword>
<reference evidence="2 3" key="1">
    <citation type="submission" date="2016-02" db="EMBL/GenBank/DDBJ databases">
        <title>Genome analysis of coral dinoflagellate symbionts highlights evolutionary adaptations to a symbiotic lifestyle.</title>
        <authorList>
            <person name="Aranda M."/>
            <person name="Li Y."/>
            <person name="Liew Y.J."/>
            <person name="Baumgarten S."/>
            <person name="Simakov O."/>
            <person name="Wilson M."/>
            <person name="Piel J."/>
            <person name="Ashoor H."/>
            <person name="Bougouffa S."/>
            <person name="Bajic V.B."/>
            <person name="Ryu T."/>
            <person name="Ravasi T."/>
            <person name="Bayer T."/>
            <person name="Micklem G."/>
            <person name="Kim H."/>
            <person name="Bhak J."/>
            <person name="Lajeunesse T.C."/>
            <person name="Voolstra C.R."/>
        </authorList>
    </citation>
    <scope>NUCLEOTIDE SEQUENCE [LARGE SCALE GENOMIC DNA]</scope>
    <source>
        <strain evidence="2 3">CCMP2467</strain>
    </source>
</reference>
<feature type="region of interest" description="Disordered" evidence="1">
    <location>
        <begin position="65"/>
        <end position="100"/>
    </location>
</feature>
<evidence type="ECO:0000313" key="2">
    <source>
        <dbReference type="EMBL" id="OLP94962.1"/>
    </source>
</evidence>
<sequence>MILASHPNRITPAVVNGHPIQFSSSTDASTWCLTSCPPAWRAELRISEASAALCRQPENAHAAVLPAMERPPVRTRPTPRCRSARRSVNSDGHSGSWSVR</sequence>
<evidence type="ECO:0000256" key="1">
    <source>
        <dbReference type="SAM" id="MobiDB-lite"/>
    </source>
</evidence>
<name>A0A1Q9DIE0_SYMMI</name>
<dbReference type="Proteomes" id="UP000186817">
    <property type="component" value="Unassembled WGS sequence"/>
</dbReference>
<feature type="compositionally biased region" description="Polar residues" evidence="1">
    <location>
        <begin position="86"/>
        <end position="100"/>
    </location>
</feature>
<gene>
    <name evidence="2" type="ORF">AK812_SmicGene22938</name>
</gene>